<dbReference type="RefSeq" id="WP_092223926.1">
    <property type="nucleotide sequence ID" value="NZ_FNJI01000021.1"/>
</dbReference>
<protein>
    <submittedName>
        <fullName evidence="1">YD repeat-containing protein</fullName>
    </submittedName>
</protein>
<dbReference type="STRING" id="91360.SAMN05660330_02827"/>
<evidence type="ECO:0000313" key="2">
    <source>
        <dbReference type="Proteomes" id="UP000199073"/>
    </source>
</evidence>
<dbReference type="Proteomes" id="UP000199073">
    <property type="component" value="Unassembled WGS sequence"/>
</dbReference>
<reference evidence="1 2" key="1">
    <citation type="submission" date="2016-10" db="EMBL/GenBank/DDBJ databases">
        <authorList>
            <person name="de Groot N.N."/>
        </authorList>
    </citation>
    <scope>NUCLEOTIDE SEQUENCE [LARGE SCALE GENOMIC DNA]</scope>
    <source>
        <strain evidence="1 2">DSM 12130</strain>
    </source>
</reference>
<name>A0A1H0SWB9_9BACT</name>
<dbReference type="EMBL" id="FNJI01000021">
    <property type="protein sequence ID" value="SDP45981.1"/>
    <property type="molecule type" value="Genomic_DNA"/>
</dbReference>
<gene>
    <name evidence="1" type="ORF">SAMN05660330_02827</name>
</gene>
<evidence type="ECO:0000313" key="1">
    <source>
        <dbReference type="EMBL" id="SDP45981.1"/>
    </source>
</evidence>
<dbReference type="AlphaFoldDB" id="A0A1H0SWB9"/>
<accession>A0A1H0SWB9</accession>
<dbReference type="OrthoDB" id="41445at2"/>
<dbReference type="Gene3D" id="2.180.10.10">
    <property type="entry name" value="RHS repeat-associated core"/>
    <property type="match status" value="1"/>
</dbReference>
<keyword evidence="2" id="KW-1185">Reference proteome</keyword>
<proteinExistence type="predicted"/>
<sequence>MPNIDAKLMHFSCTSYYQYNADNLLVTVEDSEGYVTGYGYDTIGRMVYKQEEQLPHQGKGHGQGDGKHQGKHKNMAKKVKSTDYIYDGLEVLQEITGSGSQKVSTYHRAVGRIVSRQDYTTGDSGQHHINRPRGQRLYYAYDGLAIFQDMLATITAIYSIGELGVVVGIAKHSSSTFYVASFGSEMLVLCLFSVQNFCLTRCSMKSCPVQRRTGILRICYLPRISSRNTVEKKFKSLPS</sequence>
<dbReference type="Pfam" id="PF05593">
    <property type="entry name" value="RHS_repeat"/>
    <property type="match status" value="1"/>
</dbReference>
<organism evidence="1 2">
    <name type="scientific">Desulforhopalus singaporensis</name>
    <dbReference type="NCBI Taxonomy" id="91360"/>
    <lineage>
        <taxon>Bacteria</taxon>
        <taxon>Pseudomonadati</taxon>
        <taxon>Thermodesulfobacteriota</taxon>
        <taxon>Desulfobulbia</taxon>
        <taxon>Desulfobulbales</taxon>
        <taxon>Desulfocapsaceae</taxon>
        <taxon>Desulforhopalus</taxon>
    </lineage>
</organism>
<dbReference type="InterPro" id="IPR031325">
    <property type="entry name" value="RHS_repeat"/>
</dbReference>